<organism evidence="1 2">
    <name type="scientific">Allacma fusca</name>
    <dbReference type="NCBI Taxonomy" id="39272"/>
    <lineage>
        <taxon>Eukaryota</taxon>
        <taxon>Metazoa</taxon>
        <taxon>Ecdysozoa</taxon>
        <taxon>Arthropoda</taxon>
        <taxon>Hexapoda</taxon>
        <taxon>Collembola</taxon>
        <taxon>Symphypleona</taxon>
        <taxon>Sminthuridae</taxon>
        <taxon>Allacma</taxon>
    </lineage>
</organism>
<accession>A0A8J2J7Z6</accession>
<evidence type="ECO:0000313" key="2">
    <source>
        <dbReference type="Proteomes" id="UP000708208"/>
    </source>
</evidence>
<comment type="caution">
    <text evidence="1">The sequence shown here is derived from an EMBL/GenBank/DDBJ whole genome shotgun (WGS) entry which is preliminary data.</text>
</comment>
<feature type="non-terminal residue" evidence="1">
    <location>
        <position position="1"/>
    </location>
</feature>
<reference evidence="1" key="1">
    <citation type="submission" date="2021-06" db="EMBL/GenBank/DDBJ databases">
        <authorList>
            <person name="Hodson N. C."/>
            <person name="Mongue J. A."/>
            <person name="Jaron S. K."/>
        </authorList>
    </citation>
    <scope>NUCLEOTIDE SEQUENCE</scope>
</reference>
<keyword evidence="2" id="KW-1185">Reference proteome</keyword>
<dbReference type="EMBL" id="CAJVCH010036294">
    <property type="protein sequence ID" value="CAG7716158.1"/>
    <property type="molecule type" value="Genomic_DNA"/>
</dbReference>
<proteinExistence type="predicted"/>
<dbReference type="Proteomes" id="UP000708208">
    <property type="component" value="Unassembled WGS sequence"/>
</dbReference>
<feature type="non-terminal residue" evidence="1">
    <location>
        <position position="39"/>
    </location>
</feature>
<sequence>ETKLASYTWTNIFTLCYVINDLKLIKEVYNDPAFAGRID</sequence>
<evidence type="ECO:0000313" key="1">
    <source>
        <dbReference type="EMBL" id="CAG7716158.1"/>
    </source>
</evidence>
<dbReference type="AlphaFoldDB" id="A0A8J2J7Z6"/>
<protein>
    <submittedName>
        <fullName evidence="1">Uncharacterized protein</fullName>
    </submittedName>
</protein>
<dbReference type="OrthoDB" id="1055148at2759"/>
<gene>
    <name evidence="1" type="ORF">AFUS01_LOCUS5687</name>
</gene>
<name>A0A8J2J7Z6_9HEXA</name>